<feature type="compositionally biased region" description="Low complexity" evidence="1">
    <location>
        <begin position="145"/>
        <end position="160"/>
    </location>
</feature>
<evidence type="ECO:0000313" key="5">
    <source>
        <dbReference type="Proteomes" id="UP000001449"/>
    </source>
</evidence>
<feature type="region of interest" description="Disordered" evidence="1">
    <location>
        <begin position="105"/>
        <end position="160"/>
    </location>
</feature>
<dbReference type="Proteomes" id="UP000001449">
    <property type="component" value="Chromosome 17"/>
</dbReference>
<dbReference type="KEGG" id="tps:THAPSDRAFT_25267"/>
<dbReference type="Pfam" id="PF23788">
    <property type="entry name" value="EDRF1_N"/>
    <property type="match status" value="1"/>
</dbReference>
<gene>
    <name evidence="4" type="ORF">THAPSDRAFT_25267</name>
</gene>
<dbReference type="eggNOG" id="ENOG502QTNC">
    <property type="taxonomic scope" value="Eukaryota"/>
</dbReference>
<evidence type="ECO:0000313" key="4">
    <source>
        <dbReference type="EMBL" id="EED88219.1"/>
    </source>
</evidence>
<dbReference type="EMBL" id="CM000651">
    <property type="protein sequence ID" value="EED88219.1"/>
    <property type="molecule type" value="Genomic_DNA"/>
</dbReference>
<feature type="domain" description="EDRF1 N-terminal" evidence="3">
    <location>
        <begin position="611"/>
        <end position="833"/>
    </location>
</feature>
<accession>B8CE65</accession>
<evidence type="ECO:0000259" key="3">
    <source>
        <dbReference type="Pfam" id="PF23788"/>
    </source>
</evidence>
<feature type="compositionally biased region" description="Polar residues" evidence="1">
    <location>
        <begin position="124"/>
        <end position="144"/>
    </location>
</feature>
<dbReference type="HOGENOM" id="CLU_260733_0_0_1"/>
<feature type="compositionally biased region" description="Polar residues" evidence="1">
    <location>
        <begin position="105"/>
        <end position="116"/>
    </location>
</feature>
<feature type="region of interest" description="Disordered" evidence="1">
    <location>
        <begin position="370"/>
        <end position="393"/>
    </location>
</feature>
<dbReference type="InParanoid" id="B8CE65"/>
<dbReference type="PaxDb" id="35128-Thaps25267"/>
<dbReference type="RefSeq" id="XP_002294385.1">
    <property type="nucleotide sequence ID" value="XM_002294349.1"/>
</dbReference>
<feature type="region of interest" description="Disordered" evidence="1">
    <location>
        <begin position="208"/>
        <end position="235"/>
    </location>
</feature>
<dbReference type="OMA" id="IMANVPQ"/>
<proteinExistence type="predicted"/>
<dbReference type="PANTHER" id="PTHR15000:SF1">
    <property type="entry name" value="ERYTHROID DIFFERENTIATION-RELATED FACTOR 1"/>
    <property type="match status" value="1"/>
</dbReference>
<protein>
    <submittedName>
        <fullName evidence="4">Uncharacterized protein</fullName>
    </submittedName>
</protein>
<dbReference type="InterPro" id="IPR056582">
    <property type="entry name" value="EDRF1_N"/>
</dbReference>
<dbReference type="GeneID" id="7442116"/>
<dbReference type="GO" id="GO:0045893">
    <property type="term" value="P:positive regulation of DNA-templated transcription"/>
    <property type="evidence" value="ECO:0000318"/>
    <property type="project" value="GO_Central"/>
</dbReference>
<keyword evidence="5" id="KW-1185">Reference proteome</keyword>
<reference evidence="4 5" key="1">
    <citation type="journal article" date="2004" name="Science">
        <title>The genome of the diatom Thalassiosira pseudonana: ecology, evolution, and metabolism.</title>
        <authorList>
            <person name="Armbrust E.V."/>
            <person name="Berges J.A."/>
            <person name="Bowler C."/>
            <person name="Green B.R."/>
            <person name="Martinez D."/>
            <person name="Putnam N.H."/>
            <person name="Zhou S."/>
            <person name="Allen A.E."/>
            <person name="Apt K.E."/>
            <person name="Bechner M."/>
            <person name="Brzezinski M.A."/>
            <person name="Chaal B.K."/>
            <person name="Chiovitti A."/>
            <person name="Davis A.K."/>
            <person name="Demarest M.S."/>
            <person name="Detter J.C."/>
            <person name="Glavina T."/>
            <person name="Goodstein D."/>
            <person name="Hadi M.Z."/>
            <person name="Hellsten U."/>
            <person name="Hildebrand M."/>
            <person name="Jenkins B.D."/>
            <person name="Jurka J."/>
            <person name="Kapitonov V.V."/>
            <person name="Kroger N."/>
            <person name="Lau W.W."/>
            <person name="Lane T.W."/>
            <person name="Larimer F.W."/>
            <person name="Lippmeier J.C."/>
            <person name="Lucas S."/>
            <person name="Medina M."/>
            <person name="Montsant A."/>
            <person name="Obornik M."/>
            <person name="Parker M.S."/>
            <person name="Palenik B."/>
            <person name="Pazour G.J."/>
            <person name="Richardson P.M."/>
            <person name="Rynearson T.A."/>
            <person name="Saito M.A."/>
            <person name="Schwartz D.C."/>
            <person name="Thamatrakoln K."/>
            <person name="Valentin K."/>
            <person name="Vardi A."/>
            <person name="Wilkerson F.P."/>
            <person name="Rokhsar D.S."/>
        </authorList>
    </citation>
    <scope>NUCLEOTIDE SEQUENCE [LARGE SCALE GENOMIC DNA]</scope>
    <source>
        <strain evidence="4 5">CCMP1335</strain>
    </source>
</reference>
<sequence>MCPSDIIARSSAHTKLKTMTMGEVTKAKPPQQQQHHQHQQHQLRKENLQLATTTTTTTTTTKTSSSTAITSSHSLAGVTALESSSAVDGVLPSVIPDDSINSTKALSHPNSFSNVEHFSPPPDVNSSVNRRSTHDTSSNHVNPMSNTTAPTSATTSATNADFIGPSKALRSLFSLPYSTDRNVSVALHTIGGGTILLDSGEEVGGGVLNDGDVGSGSISGGGGDTIRKDEEQKKNRHQLQLAQIRQRDEEERSLLASLSLLLEEERQQQQQQQQQQYVCTSPNKGGVANVIENDKLHHHHHGDKRKNNSANEEALSIVPSNALVVSSMDTSTNKEMLYRPPSSSTTTAAINEAKNASSDTPATTTFATTTATKTTAPHSHGRNDPNDILSSKLHPPAHYLSHAVPPLMEPRQYVNYQCQDMKLLVASDAVIYSHDGGMGGGSGGVGAGGKNAVNEGQNTGSGQNTTSESIAIRIADAGDLRTKMKHHESMIKEGHFIPHPPSSSGIKPQALPPSSYAEALLKGPEEANANTEGGGEECDESLEANSLGSVKLQTCIIPSSSVGPEWAEFGFSLSSLPPNTNTSIAEDVTAPINDEVSGAGIEGRPPASVDGGGSWPECTTASSVPFSSAPVCTVLDAYLDTIMANVPQLALILREHGFIQNIKLMRTEDIPSLMMHPTTLDGSTGHTGCTPPQPVFSPEIVEMNAAMLLRFLKTNCTRENSTYLLHRTAGETNIQLFDISSISQLRQRKWIWWLALCSYRFACRLEQLQANVLSPHDKVTRREYRKRQRSLLHNTLNLLEELADMDGGRHETIYAAVCEHLADTYLWNDEADGDVGIRDANKPEPLASSSQPYRKVTVDCLNKAQDHLTNGIKKLSQLLSKAKEENSAVEVEALSMQLYGIHHKLINVCLRLVDHHLQNYFSSNVVHSLRTAARMLSDAVWLLLPLDVFNSKRKDDSEAKDFTRSILLQYSWLWEYSGHFARSFAADDMWRVRGHILGDDLLSLFREVDSASSSVVKNCFGPNWKPRTSVGAASHGQVSLKSLSGIVVLPEDFEQIERSVLASKGCHEAIARAKSILYQRPQLKRDQCLVLVAASVCYSHSIEAYQCLTSNIEKESDNLPSSKSVPPLLCQRLGDACNEIGKILLNESRLVMLSESSSSDGAGDSIGKSHVSAIMLTAAQFWFVEGLEQFNAGNDLRNIALLRCNLCQCCKIRANTNVILPGSSKEGSKESETYLQEAVDHLVLAHESMGERDADPMTWDMVSEELAATLLVLGVRRRQSSLIASSSASPVLLQEFRPAPGLEKAIVEPMERSCKIYESLGTAHAAHQAAAAHYQLAIYFSKVWTCQRDEQKTREKLVAAFKHFGLAHQYFFHSVGKEPTFVVLSLDFSNLYSAVSGEECLSKALACCLDCRKAFSSDSITAAKARPNVRDWFAQMTTLSDNLFERITKLLLSLVKIEKEKELTTNKYKAMYRQVLTHKLKSTQKEDPNGDNGHELPSSFAVYGLLQALSDASS</sequence>
<feature type="region of interest" description="Disordered" evidence="1">
    <location>
        <begin position="23"/>
        <end position="42"/>
    </location>
</feature>
<dbReference type="Pfam" id="PF23723">
    <property type="entry name" value="TPR_EDRF1"/>
    <property type="match status" value="1"/>
</dbReference>
<organism evidence="4 5">
    <name type="scientific">Thalassiosira pseudonana</name>
    <name type="common">Marine diatom</name>
    <name type="synonym">Cyclotella nana</name>
    <dbReference type="NCBI Taxonomy" id="35128"/>
    <lineage>
        <taxon>Eukaryota</taxon>
        <taxon>Sar</taxon>
        <taxon>Stramenopiles</taxon>
        <taxon>Ochrophyta</taxon>
        <taxon>Bacillariophyta</taxon>
        <taxon>Coscinodiscophyceae</taxon>
        <taxon>Thalassiosirophycidae</taxon>
        <taxon>Thalassiosirales</taxon>
        <taxon>Thalassiosiraceae</taxon>
        <taxon>Thalassiosira</taxon>
    </lineage>
</organism>
<evidence type="ECO:0000259" key="2">
    <source>
        <dbReference type="Pfam" id="PF23723"/>
    </source>
</evidence>
<feature type="domain" description="EDRF1 TPR repeats region" evidence="2">
    <location>
        <begin position="1130"/>
        <end position="1484"/>
    </location>
</feature>
<reference evidence="4 5" key="2">
    <citation type="journal article" date="2008" name="Nature">
        <title>The Phaeodactylum genome reveals the evolutionary history of diatom genomes.</title>
        <authorList>
            <person name="Bowler C."/>
            <person name="Allen A.E."/>
            <person name="Badger J.H."/>
            <person name="Grimwood J."/>
            <person name="Jabbari K."/>
            <person name="Kuo A."/>
            <person name="Maheswari U."/>
            <person name="Martens C."/>
            <person name="Maumus F."/>
            <person name="Otillar R.P."/>
            <person name="Rayko E."/>
            <person name="Salamov A."/>
            <person name="Vandepoele K."/>
            <person name="Beszteri B."/>
            <person name="Gruber A."/>
            <person name="Heijde M."/>
            <person name="Katinka M."/>
            <person name="Mock T."/>
            <person name="Valentin K."/>
            <person name="Verret F."/>
            <person name="Berges J.A."/>
            <person name="Brownlee C."/>
            <person name="Cadoret J.P."/>
            <person name="Chiovitti A."/>
            <person name="Choi C.J."/>
            <person name="Coesel S."/>
            <person name="De Martino A."/>
            <person name="Detter J.C."/>
            <person name="Durkin C."/>
            <person name="Falciatore A."/>
            <person name="Fournet J."/>
            <person name="Haruta M."/>
            <person name="Huysman M.J."/>
            <person name="Jenkins B.D."/>
            <person name="Jiroutova K."/>
            <person name="Jorgensen R.E."/>
            <person name="Joubert Y."/>
            <person name="Kaplan A."/>
            <person name="Kroger N."/>
            <person name="Kroth P.G."/>
            <person name="La Roche J."/>
            <person name="Lindquist E."/>
            <person name="Lommer M."/>
            <person name="Martin-Jezequel V."/>
            <person name="Lopez P.J."/>
            <person name="Lucas S."/>
            <person name="Mangogna M."/>
            <person name="McGinnis K."/>
            <person name="Medlin L.K."/>
            <person name="Montsant A."/>
            <person name="Oudot-Le Secq M.P."/>
            <person name="Napoli C."/>
            <person name="Obornik M."/>
            <person name="Parker M.S."/>
            <person name="Petit J.L."/>
            <person name="Porcel B.M."/>
            <person name="Poulsen N."/>
            <person name="Robison M."/>
            <person name="Rychlewski L."/>
            <person name="Rynearson T.A."/>
            <person name="Schmutz J."/>
            <person name="Shapiro H."/>
            <person name="Siaut M."/>
            <person name="Stanley M."/>
            <person name="Sussman M.R."/>
            <person name="Taylor A.R."/>
            <person name="Vardi A."/>
            <person name="von Dassow P."/>
            <person name="Vyverman W."/>
            <person name="Willis A."/>
            <person name="Wyrwicz L.S."/>
            <person name="Rokhsar D.S."/>
            <person name="Weissenbach J."/>
            <person name="Armbrust E.V."/>
            <person name="Green B.R."/>
            <person name="Van de Peer Y."/>
            <person name="Grigoriev I.V."/>
        </authorList>
    </citation>
    <scope>NUCLEOTIDE SEQUENCE [LARGE SCALE GENOMIC DNA]</scope>
    <source>
        <strain evidence="4 5">CCMP1335</strain>
    </source>
</reference>
<feature type="compositionally biased region" description="Gly residues" evidence="1">
    <location>
        <begin position="208"/>
        <end position="224"/>
    </location>
</feature>
<evidence type="ECO:0000256" key="1">
    <source>
        <dbReference type="SAM" id="MobiDB-lite"/>
    </source>
</evidence>
<dbReference type="InterPro" id="IPR056583">
    <property type="entry name" value="EDRF1_TPR"/>
</dbReference>
<name>B8CE65_THAPS</name>
<dbReference type="PANTHER" id="PTHR15000">
    <property type="entry name" value="ERYTHROID DIFFERENTIATION-RELATED FACTOR 1"/>
    <property type="match status" value="1"/>
</dbReference>